<dbReference type="EMBL" id="FOYX01000001">
    <property type="protein sequence ID" value="SFR67804.1"/>
    <property type="molecule type" value="Genomic_DNA"/>
</dbReference>
<evidence type="ECO:0000313" key="2">
    <source>
        <dbReference type="Proteomes" id="UP000199462"/>
    </source>
</evidence>
<sequence length="130" mass="15342">MGTEIVKLKIISGMIQSSMINNALEQTEYEFICSIGSHLGLMQDVIDEYIKEEEIFILPDNLTSKVIRFYKMALRDKKQRKSYFKWVRASYKQGLHMGLPQDTIRNFLYDLHFCEEYSEGEQVIKKYLAK</sequence>
<protein>
    <submittedName>
        <fullName evidence="1">Uncharacterized protein</fullName>
    </submittedName>
</protein>
<evidence type="ECO:0000313" key="1">
    <source>
        <dbReference type="EMBL" id="SFR67804.1"/>
    </source>
</evidence>
<name>A0A1I6IM82_9FLAO</name>
<reference evidence="2" key="1">
    <citation type="submission" date="2016-10" db="EMBL/GenBank/DDBJ databases">
        <authorList>
            <person name="Varghese N."/>
            <person name="Submissions S."/>
        </authorList>
    </citation>
    <scope>NUCLEOTIDE SEQUENCE [LARGE SCALE GENOMIC DNA]</scope>
    <source>
        <strain evidence="2">DSM 19891</strain>
    </source>
</reference>
<dbReference type="AlphaFoldDB" id="A0A1I6IM82"/>
<keyword evidence="2" id="KW-1185">Reference proteome</keyword>
<gene>
    <name evidence="1" type="ORF">SAMN04488010_1931</name>
</gene>
<organism evidence="1 2">
    <name type="scientific">Maribacter stanieri</name>
    <dbReference type="NCBI Taxonomy" id="440514"/>
    <lineage>
        <taxon>Bacteria</taxon>
        <taxon>Pseudomonadati</taxon>
        <taxon>Bacteroidota</taxon>
        <taxon>Flavobacteriia</taxon>
        <taxon>Flavobacteriales</taxon>
        <taxon>Flavobacteriaceae</taxon>
        <taxon>Maribacter</taxon>
    </lineage>
</organism>
<dbReference type="STRING" id="440514.SAMN04488010_1931"/>
<proteinExistence type="predicted"/>
<accession>A0A1I6IM82</accession>
<dbReference type="Proteomes" id="UP000199462">
    <property type="component" value="Unassembled WGS sequence"/>
</dbReference>
<dbReference type="RefSeq" id="WP_091902795.1">
    <property type="nucleotide sequence ID" value="NZ_FOYX01000001.1"/>
</dbReference>